<accession>A0A0A9C1P0</accession>
<reference evidence="2" key="2">
    <citation type="journal article" date="2015" name="Data Brief">
        <title>Shoot transcriptome of the giant reed, Arundo donax.</title>
        <authorList>
            <person name="Barrero R.A."/>
            <person name="Guerrero F.D."/>
            <person name="Moolhuijzen P."/>
            <person name="Goolsby J.A."/>
            <person name="Tidwell J."/>
            <person name="Bellgard S.E."/>
            <person name="Bellgard M.I."/>
        </authorList>
    </citation>
    <scope>NUCLEOTIDE SEQUENCE</scope>
    <source>
        <tissue evidence="2">Shoot tissue taken approximately 20 cm above the soil surface</tissue>
    </source>
</reference>
<reference evidence="2" key="1">
    <citation type="submission" date="2014-09" db="EMBL/GenBank/DDBJ databases">
        <authorList>
            <person name="Magalhaes I.L.F."/>
            <person name="Oliveira U."/>
            <person name="Santos F.R."/>
            <person name="Vidigal T.H.D.A."/>
            <person name="Brescovit A.D."/>
            <person name="Santos A.J."/>
        </authorList>
    </citation>
    <scope>NUCLEOTIDE SEQUENCE</scope>
    <source>
        <tissue evidence="2">Shoot tissue taken approximately 20 cm above the soil surface</tissue>
    </source>
</reference>
<dbReference type="EMBL" id="GBRH01227711">
    <property type="protein sequence ID" value="JAD70184.1"/>
    <property type="molecule type" value="Transcribed_RNA"/>
</dbReference>
<keyword evidence="1" id="KW-0812">Transmembrane</keyword>
<protein>
    <submittedName>
        <fullName evidence="2">Uncharacterized protein</fullName>
    </submittedName>
</protein>
<dbReference type="AlphaFoldDB" id="A0A0A9C1P0"/>
<organism evidence="2">
    <name type="scientific">Arundo donax</name>
    <name type="common">Giant reed</name>
    <name type="synonym">Donax arundinaceus</name>
    <dbReference type="NCBI Taxonomy" id="35708"/>
    <lineage>
        <taxon>Eukaryota</taxon>
        <taxon>Viridiplantae</taxon>
        <taxon>Streptophyta</taxon>
        <taxon>Embryophyta</taxon>
        <taxon>Tracheophyta</taxon>
        <taxon>Spermatophyta</taxon>
        <taxon>Magnoliopsida</taxon>
        <taxon>Liliopsida</taxon>
        <taxon>Poales</taxon>
        <taxon>Poaceae</taxon>
        <taxon>PACMAD clade</taxon>
        <taxon>Arundinoideae</taxon>
        <taxon>Arundineae</taxon>
        <taxon>Arundo</taxon>
    </lineage>
</organism>
<sequence length="71" mass="8474">MPGRWSIRGHQSYSCRDFVDEAFLSFIFFFISINASGSFLFFPSRWLPIRDVFVFFRPHFLLDQIPIDVVH</sequence>
<keyword evidence="1" id="KW-0472">Membrane</keyword>
<proteinExistence type="predicted"/>
<keyword evidence="1" id="KW-1133">Transmembrane helix</keyword>
<evidence type="ECO:0000256" key="1">
    <source>
        <dbReference type="SAM" id="Phobius"/>
    </source>
</evidence>
<name>A0A0A9C1P0_ARUDO</name>
<feature type="transmembrane region" description="Helical" evidence="1">
    <location>
        <begin position="22"/>
        <end position="42"/>
    </location>
</feature>
<evidence type="ECO:0000313" key="2">
    <source>
        <dbReference type="EMBL" id="JAD70184.1"/>
    </source>
</evidence>